<evidence type="ECO:0000256" key="1">
    <source>
        <dbReference type="SAM" id="SignalP"/>
    </source>
</evidence>
<evidence type="ECO:0000259" key="2">
    <source>
        <dbReference type="Pfam" id="PF13568"/>
    </source>
</evidence>
<dbReference type="Pfam" id="PF13568">
    <property type="entry name" value="OMP_b-brl_2"/>
    <property type="match status" value="1"/>
</dbReference>
<comment type="caution">
    <text evidence="3">The sequence shown here is derived from an EMBL/GenBank/DDBJ whole genome shotgun (WGS) entry which is preliminary data.</text>
</comment>
<keyword evidence="4" id="KW-1185">Reference proteome</keyword>
<evidence type="ECO:0000313" key="3">
    <source>
        <dbReference type="EMBL" id="RDV16473.1"/>
    </source>
</evidence>
<sequence>MMKRNLLMAALIFCCTSVFSQVKIYPKVGMVVSTQNLFFGEGVSREDSEINNRVGMQVGFGIEKSLSQRVALSADILYTQLGYIDRIKNENWSINENGYKLNYLISPVTVKYYVTNLPTHPFFLTAGAYGGIFINGKFIYSHKNLFYPSGSYSGEIKFSANEHNDYDMLDWGIILGAGVNFNIGKSELLIQSSYGLGMSKVHEIQYNSWARGTHVYGADGKNRFLAVNLGYTLPTWKRKSNSGA</sequence>
<dbReference type="Proteomes" id="UP000256708">
    <property type="component" value="Unassembled WGS sequence"/>
</dbReference>
<reference evidence="4" key="1">
    <citation type="submission" date="2018-08" db="EMBL/GenBank/DDBJ databases">
        <authorList>
            <person name="Liu Z.-W."/>
            <person name="Du Z.-J."/>
        </authorList>
    </citation>
    <scope>NUCLEOTIDE SEQUENCE [LARGE SCALE GENOMIC DNA]</scope>
    <source>
        <strain evidence="4">H4X</strain>
    </source>
</reference>
<feature type="signal peptide" evidence="1">
    <location>
        <begin position="1"/>
        <end position="20"/>
    </location>
</feature>
<protein>
    <submittedName>
        <fullName evidence="3">PorT family protein</fullName>
    </submittedName>
</protein>
<organism evidence="3 4">
    <name type="scientific">Pontibacter diazotrophicus</name>
    <dbReference type="NCBI Taxonomy" id="1400979"/>
    <lineage>
        <taxon>Bacteria</taxon>
        <taxon>Pseudomonadati</taxon>
        <taxon>Bacteroidota</taxon>
        <taxon>Cytophagia</taxon>
        <taxon>Cytophagales</taxon>
        <taxon>Hymenobacteraceae</taxon>
        <taxon>Pontibacter</taxon>
    </lineage>
</organism>
<accession>A0A3D8LGD0</accession>
<dbReference type="AlphaFoldDB" id="A0A3D8LGD0"/>
<gene>
    <name evidence="3" type="ORF">DXT99_04535</name>
</gene>
<feature type="domain" description="Outer membrane protein beta-barrel" evidence="2">
    <location>
        <begin position="24"/>
        <end position="201"/>
    </location>
</feature>
<evidence type="ECO:0000313" key="4">
    <source>
        <dbReference type="Proteomes" id="UP000256708"/>
    </source>
</evidence>
<dbReference type="EMBL" id="QRGR01000004">
    <property type="protein sequence ID" value="RDV16473.1"/>
    <property type="molecule type" value="Genomic_DNA"/>
</dbReference>
<feature type="chain" id="PRO_5017627506" evidence="1">
    <location>
        <begin position="21"/>
        <end position="244"/>
    </location>
</feature>
<name>A0A3D8LGD0_9BACT</name>
<dbReference type="RefSeq" id="WP_115564333.1">
    <property type="nucleotide sequence ID" value="NZ_QRGR01000004.1"/>
</dbReference>
<dbReference type="OrthoDB" id="947434at2"/>
<keyword evidence="1" id="KW-0732">Signal</keyword>
<proteinExistence type="predicted"/>
<dbReference type="InterPro" id="IPR025665">
    <property type="entry name" value="Beta-barrel_OMP_2"/>
</dbReference>